<name>A0A517SX36_9BACT</name>
<gene>
    <name evidence="2" type="ORF">SV7mr_32350</name>
</gene>
<evidence type="ECO:0000313" key="3">
    <source>
        <dbReference type="Proteomes" id="UP000315003"/>
    </source>
</evidence>
<accession>A0A517SX36</accession>
<dbReference type="RefSeq" id="WP_419187422.1">
    <property type="nucleotide sequence ID" value="NZ_CP036272.1"/>
</dbReference>
<feature type="domain" description="Amine oxidase" evidence="1">
    <location>
        <begin position="81"/>
        <end position="553"/>
    </location>
</feature>
<dbReference type="InterPro" id="IPR050464">
    <property type="entry name" value="Zeta_carotene_desat/Oxidored"/>
</dbReference>
<sequence length="557" mass="62211">MSSAQGNETLKQPTRRTWIKWLGTTPLAMLVGCSGKPSAAFSGELLQPDLSVGHRIRDGWKLPQPTGAPSKHAVVIVGGGIAGLSAAWELQRQGIQDVVILEMESTAGGTSRSGKWEASQFPWAAHYVPVPMSFNRDLLELFQEMNIVTDVSADGQVTVAEEHLCREPEERVFHQGRWLEGLYPASIQEIHSTDRQQLEQFQLQMNQWAQRRDEQGRRAFAIPMQLGTDSDPEVIQLDQISMAQWMTDQGYDSEALRWLVDYGCRDDYGLTLEQTSAWAGVFYFASRLSGQANSIAEMESQPVMTWPQGNGKIVQHLSQRFAKQIRTEHAVTKITKQPNGQSMRVTAYDKARDRMVELIADDVVFAAPQFLASRLIDQWQQAGRDATTFQYGGWVVANLLLKARPSESKEDGLAALMAWDNVICHSDSLGYVNASHQSGADHGPTVITWYHPLLKDDPKLSRQTLLQMTWDDWAAIVLADLSRAHPEIETLIQRMDIMRWGHAMIQPRVGFMFGKQRQQAAESLGRIHFAHSDLSGIALMEEAFARGVAAARKCGAS</sequence>
<proteinExistence type="predicted"/>
<evidence type="ECO:0000259" key="1">
    <source>
        <dbReference type="Pfam" id="PF01593"/>
    </source>
</evidence>
<dbReference type="InterPro" id="IPR036188">
    <property type="entry name" value="FAD/NAD-bd_sf"/>
</dbReference>
<evidence type="ECO:0000313" key="2">
    <source>
        <dbReference type="EMBL" id="QDT60709.1"/>
    </source>
</evidence>
<dbReference type="Gene3D" id="3.50.50.60">
    <property type="entry name" value="FAD/NAD(P)-binding domain"/>
    <property type="match status" value="1"/>
</dbReference>
<protein>
    <recommendedName>
        <fullName evidence="1">Amine oxidase domain-containing protein</fullName>
    </recommendedName>
</protein>
<reference evidence="2 3" key="1">
    <citation type="submission" date="2019-02" db="EMBL/GenBank/DDBJ databases">
        <title>Deep-cultivation of Planctomycetes and their phenomic and genomic characterization uncovers novel biology.</title>
        <authorList>
            <person name="Wiegand S."/>
            <person name="Jogler M."/>
            <person name="Boedeker C."/>
            <person name="Pinto D."/>
            <person name="Vollmers J."/>
            <person name="Rivas-Marin E."/>
            <person name="Kohn T."/>
            <person name="Peeters S.H."/>
            <person name="Heuer A."/>
            <person name="Rast P."/>
            <person name="Oberbeckmann S."/>
            <person name="Bunk B."/>
            <person name="Jeske O."/>
            <person name="Meyerdierks A."/>
            <person name="Storesund J.E."/>
            <person name="Kallscheuer N."/>
            <person name="Luecker S."/>
            <person name="Lage O.M."/>
            <person name="Pohl T."/>
            <person name="Merkel B.J."/>
            <person name="Hornburger P."/>
            <person name="Mueller R.-W."/>
            <person name="Bruemmer F."/>
            <person name="Labrenz M."/>
            <person name="Spormann A.M."/>
            <person name="Op den Camp H."/>
            <person name="Overmann J."/>
            <person name="Amann R."/>
            <person name="Jetten M.S.M."/>
            <person name="Mascher T."/>
            <person name="Medema M.H."/>
            <person name="Devos D.P."/>
            <person name="Kaster A.-K."/>
            <person name="Ovreas L."/>
            <person name="Rohde M."/>
            <person name="Galperin M.Y."/>
            <person name="Jogler C."/>
        </authorList>
    </citation>
    <scope>NUCLEOTIDE SEQUENCE [LARGE SCALE GENOMIC DNA]</scope>
    <source>
        <strain evidence="2 3">SV_7m_r</strain>
    </source>
</reference>
<dbReference type="GO" id="GO:0016491">
    <property type="term" value="F:oxidoreductase activity"/>
    <property type="evidence" value="ECO:0007669"/>
    <property type="project" value="InterPro"/>
</dbReference>
<dbReference type="AlphaFoldDB" id="A0A517SX36"/>
<dbReference type="EMBL" id="CP036272">
    <property type="protein sequence ID" value="QDT60709.1"/>
    <property type="molecule type" value="Genomic_DNA"/>
</dbReference>
<dbReference type="InterPro" id="IPR002937">
    <property type="entry name" value="Amino_oxidase"/>
</dbReference>
<keyword evidence="3" id="KW-1185">Reference proteome</keyword>
<dbReference type="PANTHER" id="PTHR42923">
    <property type="entry name" value="PROTOPORPHYRINOGEN OXIDASE"/>
    <property type="match status" value="1"/>
</dbReference>
<dbReference type="Pfam" id="PF01593">
    <property type="entry name" value="Amino_oxidase"/>
    <property type="match status" value="1"/>
</dbReference>
<organism evidence="2 3">
    <name type="scientific">Stieleria bergensis</name>
    <dbReference type="NCBI Taxonomy" id="2528025"/>
    <lineage>
        <taxon>Bacteria</taxon>
        <taxon>Pseudomonadati</taxon>
        <taxon>Planctomycetota</taxon>
        <taxon>Planctomycetia</taxon>
        <taxon>Pirellulales</taxon>
        <taxon>Pirellulaceae</taxon>
        <taxon>Stieleria</taxon>
    </lineage>
</organism>
<dbReference type="Proteomes" id="UP000315003">
    <property type="component" value="Chromosome"/>
</dbReference>
<dbReference type="PANTHER" id="PTHR42923:SF39">
    <property type="entry name" value="AMINO OXIDASE"/>
    <property type="match status" value="1"/>
</dbReference>
<dbReference type="SUPFAM" id="SSF51905">
    <property type="entry name" value="FAD/NAD(P)-binding domain"/>
    <property type="match status" value="1"/>
</dbReference>